<comment type="caution">
    <text evidence="16">The sequence shown here is derived from an EMBL/GenBank/DDBJ whole genome shotgun (WGS) entry which is preliminary data.</text>
</comment>
<accession>A0AAV7TW92</accession>
<keyword evidence="5 12" id="KW-0862">Zinc</keyword>
<dbReference type="SMART" id="SM00356">
    <property type="entry name" value="ZnF_C3H1"/>
    <property type="match status" value="2"/>
</dbReference>
<keyword evidence="6" id="KW-0811">Translocation</keyword>
<dbReference type="Gene3D" id="4.10.1000.10">
    <property type="entry name" value="Zinc finger, CCCH-type"/>
    <property type="match status" value="2"/>
</dbReference>
<evidence type="ECO:0000256" key="6">
    <source>
        <dbReference type="ARBA" id="ARBA00023132"/>
    </source>
</evidence>
<dbReference type="GO" id="GO:0031965">
    <property type="term" value="C:nuclear membrane"/>
    <property type="evidence" value="ECO:0007669"/>
    <property type="project" value="UniProtKB-SubCell"/>
</dbReference>
<dbReference type="SUPFAM" id="SSF90229">
    <property type="entry name" value="CCCH zinc finger"/>
    <property type="match status" value="2"/>
</dbReference>
<dbReference type="PROSITE" id="PS51266">
    <property type="entry name" value="ZF_CHY"/>
    <property type="match status" value="1"/>
</dbReference>
<dbReference type="PROSITE" id="PS50103">
    <property type="entry name" value="ZF_C3H1"/>
    <property type="match status" value="2"/>
</dbReference>
<keyword evidence="6" id="KW-0906">Nuclear pore complex</keyword>
<sequence>MQTAASSLLKRCRRSELTMEVIQQPSPQPHPVRDSTSSANQAQCTVENVHSGQRLCRFYSQGRYCQFGKRCRFLHQQSDQMASSKRPTQKQEYAGHQRSSLSSESTPTSSAVDKSNEVTSADVSPALQPSASAPVKAQSKKQRAPKLCRYFANGYCAMDNKCRFWHPEQPLPSQPSSVKRHEPPKAKPIVSESHNSRPSVLKEEMRLSQMTPEVARQLRETEITQLIKRFPKDKIIIQEREDGKVTYYRVTVQPTDPDWPFDLKEMDIMVCFPEDYPSEVFSLTIPEDQELRSVMGRHIYQASLEWLQAKFATNQLIGKVELLFRPYLRWLDRNMERLFTEGARLLKRDIDAEKAGIEFVPYQQLQVSASAGSTQATVPGTETKTGHEHQSADACAINKAEGKIGLETTSGAEDDDDEDIDDSDSWVSCDEDEPQSTSNIAGPSVRRVEEDGGPGPRKGTEIRLLDLHLGEGVGTLVAQQLTVSLQCNRCKTTADLTMLRKHPYTAQCDKCSARIDATFHPSMLHQFSAVVGHLDLRGVAPIDLVLQDCIFVVSCLSCSQEGPVQNLAYGQSRDVSCLHCHSKLSILAEATRFQKISFPRNTIGDLLQRPRKSFRDPAIQGGKPLPERGTCKHYRKSCRWLRFPCCGKAYPCDSCHNEAQNHEMELATRMICGYCAKEQPYSNGKPCISCASMMTRGTQSRHWEGGQGCRNRIKMSRKDKQKYANTSKTISRRTVNLQKK</sequence>
<proteinExistence type="predicted"/>
<evidence type="ECO:0000313" key="17">
    <source>
        <dbReference type="Proteomes" id="UP001066276"/>
    </source>
</evidence>
<keyword evidence="6" id="KW-0509">mRNA transport</keyword>
<feature type="compositionally biased region" description="Acidic residues" evidence="13">
    <location>
        <begin position="412"/>
        <end position="434"/>
    </location>
</feature>
<dbReference type="InterPro" id="IPR037274">
    <property type="entry name" value="Znf_CHY_sf"/>
</dbReference>
<feature type="domain" description="C3H1-type" evidence="14">
    <location>
        <begin position="142"/>
        <end position="169"/>
    </location>
</feature>
<dbReference type="GO" id="GO:0008270">
    <property type="term" value="F:zinc ion binding"/>
    <property type="evidence" value="ECO:0007669"/>
    <property type="project" value="UniProtKB-KW"/>
</dbReference>
<feature type="zinc finger region" description="C3H1-type" evidence="12">
    <location>
        <begin position="142"/>
        <end position="169"/>
    </location>
</feature>
<keyword evidence="17" id="KW-1185">Reference proteome</keyword>
<evidence type="ECO:0000259" key="14">
    <source>
        <dbReference type="PROSITE" id="PS50103"/>
    </source>
</evidence>
<dbReference type="InterPro" id="IPR008913">
    <property type="entry name" value="Znf_CHY"/>
</dbReference>
<feature type="zinc finger region" description="C3H1-type" evidence="12">
    <location>
        <begin position="51"/>
        <end position="78"/>
    </location>
</feature>
<evidence type="ECO:0000256" key="3">
    <source>
        <dbReference type="ARBA" id="ARBA00022723"/>
    </source>
</evidence>
<dbReference type="PANTHER" id="PTHR46527">
    <property type="entry name" value="NUCLEOPORIN-LIKE PROTEIN 2"/>
    <property type="match status" value="1"/>
</dbReference>
<evidence type="ECO:0000256" key="11">
    <source>
        <dbReference type="PROSITE-ProRule" id="PRU00601"/>
    </source>
</evidence>
<feature type="region of interest" description="Disordered" evidence="13">
    <location>
        <begin position="407"/>
        <end position="457"/>
    </location>
</feature>
<evidence type="ECO:0000256" key="1">
    <source>
        <dbReference type="ARBA" id="ARBA00004335"/>
    </source>
</evidence>
<feature type="compositionally biased region" description="Polar residues" evidence="13">
    <location>
        <begin position="111"/>
        <end position="131"/>
    </location>
</feature>
<dbReference type="InterPro" id="IPR000571">
    <property type="entry name" value="Znf_CCCH"/>
</dbReference>
<feature type="domain" description="CHY-type" evidence="15">
    <location>
        <begin position="624"/>
        <end position="692"/>
    </location>
</feature>
<evidence type="ECO:0000256" key="12">
    <source>
        <dbReference type="PROSITE-ProRule" id="PRU00723"/>
    </source>
</evidence>
<evidence type="ECO:0000256" key="2">
    <source>
        <dbReference type="ARBA" id="ARBA00004567"/>
    </source>
</evidence>
<feature type="region of interest" description="Disordered" evidence="13">
    <location>
        <begin position="78"/>
        <end position="139"/>
    </location>
</feature>
<dbReference type="Proteomes" id="UP001066276">
    <property type="component" value="Chromosome 3_2"/>
</dbReference>
<keyword evidence="6" id="KW-0653">Protein transport</keyword>
<evidence type="ECO:0000256" key="4">
    <source>
        <dbReference type="ARBA" id="ARBA00022771"/>
    </source>
</evidence>
<reference evidence="16" key="1">
    <citation type="journal article" date="2022" name="bioRxiv">
        <title>Sequencing and chromosome-scale assembly of the giantPleurodeles waltlgenome.</title>
        <authorList>
            <person name="Brown T."/>
            <person name="Elewa A."/>
            <person name="Iarovenko S."/>
            <person name="Subramanian E."/>
            <person name="Araus A.J."/>
            <person name="Petzold A."/>
            <person name="Susuki M."/>
            <person name="Suzuki K.-i.T."/>
            <person name="Hayashi T."/>
            <person name="Toyoda A."/>
            <person name="Oliveira C."/>
            <person name="Osipova E."/>
            <person name="Leigh N.D."/>
            <person name="Simon A."/>
            <person name="Yun M.H."/>
        </authorList>
    </citation>
    <scope>NUCLEOTIDE SEQUENCE</scope>
    <source>
        <strain evidence="16">20211129_DDA</strain>
        <tissue evidence="16">Liver</tissue>
    </source>
</reference>
<feature type="domain" description="C3H1-type" evidence="14">
    <location>
        <begin position="51"/>
        <end position="78"/>
    </location>
</feature>
<feature type="compositionally biased region" description="Polar residues" evidence="13">
    <location>
        <begin position="370"/>
        <end position="383"/>
    </location>
</feature>
<dbReference type="GO" id="GO:0005643">
    <property type="term" value="C:nuclear pore"/>
    <property type="evidence" value="ECO:0007669"/>
    <property type="project" value="UniProtKB-SubCell"/>
</dbReference>
<evidence type="ECO:0000256" key="8">
    <source>
        <dbReference type="ARBA" id="ARBA00037262"/>
    </source>
</evidence>
<keyword evidence="7" id="KW-0539">Nucleus</keyword>
<feature type="compositionally biased region" description="Low complexity" evidence="13">
    <location>
        <begin position="99"/>
        <end position="110"/>
    </location>
</feature>
<evidence type="ECO:0000313" key="16">
    <source>
        <dbReference type="EMBL" id="KAJ1181024.1"/>
    </source>
</evidence>
<dbReference type="AlphaFoldDB" id="A0AAV7TW92"/>
<keyword evidence="6" id="KW-0813">Transport</keyword>
<dbReference type="EMBL" id="JANPWB010000006">
    <property type="protein sequence ID" value="KAJ1181024.1"/>
    <property type="molecule type" value="Genomic_DNA"/>
</dbReference>
<evidence type="ECO:0000256" key="10">
    <source>
        <dbReference type="ARBA" id="ARBA00042384"/>
    </source>
</evidence>
<dbReference type="SUPFAM" id="SSF161219">
    <property type="entry name" value="CHY zinc finger-like"/>
    <property type="match status" value="1"/>
</dbReference>
<evidence type="ECO:0000256" key="9">
    <source>
        <dbReference type="ARBA" id="ARBA00039886"/>
    </source>
</evidence>
<evidence type="ECO:0000256" key="7">
    <source>
        <dbReference type="ARBA" id="ARBA00023242"/>
    </source>
</evidence>
<comment type="function">
    <text evidence="8">Required for the export of mRNAs containing poly(A) tails from the nucleus into the cytoplasm.</text>
</comment>
<feature type="region of interest" description="Disordered" evidence="13">
    <location>
        <begin position="170"/>
        <end position="200"/>
    </location>
</feature>
<protein>
    <recommendedName>
        <fullName evidence="9">Nucleoporin NUP42</fullName>
    </recommendedName>
    <alternativeName>
        <fullName evidence="10">Nucleoporin-like protein 2</fullName>
    </alternativeName>
</protein>
<name>A0AAV7TW92_PLEWA</name>
<comment type="subcellular location">
    <subcellularLocation>
        <location evidence="1">Nucleus membrane</location>
        <topology evidence="1">Peripheral membrane protein</topology>
        <orientation evidence="1">Cytoplasmic side</orientation>
    </subcellularLocation>
    <subcellularLocation>
        <location evidence="2">Nucleus</location>
        <location evidence="2">Nuclear pore complex</location>
    </subcellularLocation>
</comment>
<evidence type="ECO:0000256" key="5">
    <source>
        <dbReference type="ARBA" id="ARBA00022833"/>
    </source>
</evidence>
<dbReference type="InterPro" id="IPR036855">
    <property type="entry name" value="Znf_CCCH_sf"/>
</dbReference>
<gene>
    <name evidence="16" type="ORF">NDU88_006235</name>
</gene>
<dbReference type="Pfam" id="PF05495">
    <property type="entry name" value="zf-CHY"/>
    <property type="match status" value="1"/>
</dbReference>
<dbReference type="InterPro" id="IPR051767">
    <property type="entry name" value="Nucleoporin_NUP42"/>
</dbReference>
<dbReference type="Pfam" id="PF00642">
    <property type="entry name" value="zf-CCCH"/>
    <property type="match status" value="1"/>
</dbReference>
<keyword evidence="3 12" id="KW-0479">Metal-binding</keyword>
<evidence type="ECO:0000259" key="15">
    <source>
        <dbReference type="PROSITE" id="PS51266"/>
    </source>
</evidence>
<evidence type="ECO:0000256" key="13">
    <source>
        <dbReference type="SAM" id="MobiDB-lite"/>
    </source>
</evidence>
<feature type="region of interest" description="Disordered" evidence="13">
    <location>
        <begin position="370"/>
        <end position="394"/>
    </location>
</feature>
<keyword evidence="4 11" id="KW-0863">Zinc-finger</keyword>
<dbReference type="PANTHER" id="PTHR46527:SF1">
    <property type="entry name" value="NUCLEOPORIN NUP42"/>
    <property type="match status" value="1"/>
</dbReference>
<organism evidence="16 17">
    <name type="scientific">Pleurodeles waltl</name>
    <name type="common">Iberian ribbed newt</name>
    <dbReference type="NCBI Taxonomy" id="8319"/>
    <lineage>
        <taxon>Eukaryota</taxon>
        <taxon>Metazoa</taxon>
        <taxon>Chordata</taxon>
        <taxon>Craniata</taxon>
        <taxon>Vertebrata</taxon>
        <taxon>Euteleostomi</taxon>
        <taxon>Amphibia</taxon>
        <taxon>Batrachia</taxon>
        <taxon>Caudata</taxon>
        <taxon>Salamandroidea</taxon>
        <taxon>Salamandridae</taxon>
        <taxon>Pleurodelinae</taxon>
        <taxon>Pleurodeles</taxon>
    </lineage>
</organism>